<sequence length="72" mass="7851">MPKVIKHHDAQSRRHADADTEAGDEGLEELALSDTGFDRLTAGCMRMSNGGARRLSPPGRGPDADDYAYDNY</sequence>
<protein>
    <submittedName>
        <fullName evidence="2">Uncharacterized protein</fullName>
    </submittedName>
</protein>
<dbReference type="AlphaFoldDB" id="B9TKK7"/>
<organism evidence="2 3">
    <name type="scientific">Ricinus communis</name>
    <name type="common">Castor bean</name>
    <dbReference type="NCBI Taxonomy" id="3988"/>
    <lineage>
        <taxon>Eukaryota</taxon>
        <taxon>Viridiplantae</taxon>
        <taxon>Streptophyta</taxon>
        <taxon>Embryophyta</taxon>
        <taxon>Tracheophyta</taxon>
        <taxon>Spermatophyta</taxon>
        <taxon>Magnoliopsida</taxon>
        <taxon>eudicotyledons</taxon>
        <taxon>Gunneridae</taxon>
        <taxon>Pentapetalae</taxon>
        <taxon>rosids</taxon>
        <taxon>fabids</taxon>
        <taxon>Malpighiales</taxon>
        <taxon>Euphorbiaceae</taxon>
        <taxon>Acalyphoideae</taxon>
        <taxon>Acalypheae</taxon>
        <taxon>Ricinus</taxon>
    </lineage>
</organism>
<dbReference type="InParanoid" id="B9TKK7"/>
<accession>B9TKK7</accession>
<keyword evidence="3" id="KW-1185">Reference proteome</keyword>
<dbReference type="Proteomes" id="UP000008311">
    <property type="component" value="Unassembled WGS sequence"/>
</dbReference>
<feature type="region of interest" description="Disordered" evidence="1">
    <location>
        <begin position="1"/>
        <end position="26"/>
    </location>
</feature>
<evidence type="ECO:0000313" key="2">
    <source>
        <dbReference type="EMBL" id="EEF23607.1"/>
    </source>
</evidence>
<proteinExistence type="predicted"/>
<feature type="compositionally biased region" description="Basic and acidic residues" evidence="1">
    <location>
        <begin position="7"/>
        <end position="18"/>
    </location>
</feature>
<dbReference type="EMBL" id="EQ985427">
    <property type="protein sequence ID" value="EEF23607.1"/>
    <property type="molecule type" value="Genomic_DNA"/>
</dbReference>
<evidence type="ECO:0000313" key="3">
    <source>
        <dbReference type="Proteomes" id="UP000008311"/>
    </source>
</evidence>
<evidence type="ECO:0000256" key="1">
    <source>
        <dbReference type="SAM" id="MobiDB-lite"/>
    </source>
</evidence>
<name>B9TKK7_RICCO</name>
<feature type="region of interest" description="Disordered" evidence="1">
    <location>
        <begin position="47"/>
        <end position="72"/>
    </location>
</feature>
<gene>
    <name evidence="2" type="ORF">RCOM_1819470</name>
</gene>
<reference evidence="3" key="1">
    <citation type="journal article" date="2010" name="Nat. Biotechnol.">
        <title>Draft genome sequence of the oilseed species Ricinus communis.</title>
        <authorList>
            <person name="Chan A.P."/>
            <person name="Crabtree J."/>
            <person name="Zhao Q."/>
            <person name="Lorenzi H."/>
            <person name="Orvis J."/>
            <person name="Puiu D."/>
            <person name="Melake-Berhan A."/>
            <person name="Jones K.M."/>
            <person name="Redman J."/>
            <person name="Chen G."/>
            <person name="Cahoon E.B."/>
            <person name="Gedil M."/>
            <person name="Stanke M."/>
            <person name="Haas B.J."/>
            <person name="Wortman J.R."/>
            <person name="Fraser-Liggett C.M."/>
            <person name="Ravel J."/>
            <person name="Rabinowicz P.D."/>
        </authorList>
    </citation>
    <scope>NUCLEOTIDE SEQUENCE [LARGE SCALE GENOMIC DNA]</scope>
    <source>
        <strain evidence="3">cv. Hale</strain>
    </source>
</reference>